<keyword evidence="3 4" id="KW-0408">Iron</keyword>
<dbReference type="HOGENOM" id="CLU_2144778_0_0_12"/>
<dbReference type="RefSeq" id="WP_014803821.1">
    <property type="nucleotide sequence ID" value="NC_018020.1"/>
</dbReference>
<feature type="domain" description="Cytochrome c" evidence="6">
    <location>
        <begin position="23"/>
        <end position="112"/>
    </location>
</feature>
<evidence type="ECO:0000256" key="3">
    <source>
        <dbReference type="ARBA" id="ARBA00023004"/>
    </source>
</evidence>
<dbReference type="EMBL" id="CP002959">
    <property type="protein sequence ID" value="AFM13319.1"/>
    <property type="molecule type" value="Genomic_DNA"/>
</dbReference>
<dbReference type="PROSITE" id="PS51257">
    <property type="entry name" value="PROKAR_LIPOPROTEIN"/>
    <property type="match status" value="1"/>
</dbReference>
<sequence length="112" mass="12257">MKYLLAMPFVLLLSCTSAQVKTKDDARAAEIWLAACSFCHGVDGKPPAEWADKGMRKFGTFGMKMGFFFGGDKMRAGIARTIAEGKGTEMRPFKGHLTDAEIAALVRHIESL</sequence>
<keyword evidence="1 4" id="KW-0349">Heme</keyword>
<dbReference type="SUPFAM" id="SSF46626">
    <property type="entry name" value="Cytochrome c"/>
    <property type="match status" value="1"/>
</dbReference>
<evidence type="ECO:0000256" key="4">
    <source>
        <dbReference type="PROSITE-ProRule" id="PRU00433"/>
    </source>
</evidence>
<dbReference type="GO" id="GO:0046872">
    <property type="term" value="F:metal ion binding"/>
    <property type="evidence" value="ECO:0007669"/>
    <property type="project" value="UniProtKB-KW"/>
</dbReference>
<evidence type="ECO:0000259" key="6">
    <source>
        <dbReference type="PROSITE" id="PS51007"/>
    </source>
</evidence>
<organism evidence="7 8">
    <name type="scientific">Turneriella parva (strain ATCC BAA-1111 / DSM 21527 / NCTC 11395 / H)</name>
    <name type="common">Leptospira parva</name>
    <dbReference type="NCBI Taxonomy" id="869212"/>
    <lineage>
        <taxon>Bacteria</taxon>
        <taxon>Pseudomonadati</taxon>
        <taxon>Spirochaetota</taxon>
        <taxon>Spirochaetia</taxon>
        <taxon>Leptospirales</taxon>
        <taxon>Leptospiraceae</taxon>
        <taxon>Turneriella</taxon>
    </lineage>
</organism>
<feature type="signal peptide" evidence="5">
    <location>
        <begin position="1"/>
        <end position="20"/>
    </location>
</feature>
<reference evidence="7 8" key="1">
    <citation type="submission" date="2012-06" db="EMBL/GenBank/DDBJ databases">
        <title>The complete chromosome of genome of Turneriella parva DSM 21527.</title>
        <authorList>
            <consortium name="US DOE Joint Genome Institute (JGI-PGF)"/>
            <person name="Lucas S."/>
            <person name="Han J."/>
            <person name="Lapidus A."/>
            <person name="Bruce D."/>
            <person name="Goodwin L."/>
            <person name="Pitluck S."/>
            <person name="Peters L."/>
            <person name="Kyrpides N."/>
            <person name="Mavromatis K."/>
            <person name="Ivanova N."/>
            <person name="Mikhailova N."/>
            <person name="Chertkov O."/>
            <person name="Detter J.C."/>
            <person name="Tapia R."/>
            <person name="Han C."/>
            <person name="Land M."/>
            <person name="Hauser L."/>
            <person name="Markowitz V."/>
            <person name="Cheng J.-F."/>
            <person name="Hugenholtz P."/>
            <person name="Woyke T."/>
            <person name="Wu D."/>
            <person name="Gronow S."/>
            <person name="Wellnitz S."/>
            <person name="Brambilla E."/>
            <person name="Klenk H.-P."/>
            <person name="Eisen J.A."/>
        </authorList>
    </citation>
    <scope>NUCLEOTIDE SEQUENCE [LARGE SCALE GENOMIC DNA]</scope>
    <source>
        <strain evidence="8">ATCC BAA-1111 / DSM 21527 / NCTC 11395 / H</strain>
    </source>
</reference>
<dbReference type="GO" id="GO:0009055">
    <property type="term" value="F:electron transfer activity"/>
    <property type="evidence" value="ECO:0007669"/>
    <property type="project" value="InterPro"/>
</dbReference>
<dbReference type="InterPro" id="IPR036909">
    <property type="entry name" value="Cyt_c-like_dom_sf"/>
</dbReference>
<keyword evidence="8" id="KW-1185">Reference proteome</keyword>
<evidence type="ECO:0000313" key="7">
    <source>
        <dbReference type="EMBL" id="AFM13319.1"/>
    </source>
</evidence>
<name>I4B7R2_TURPD</name>
<proteinExistence type="predicted"/>
<dbReference type="PATRIC" id="fig|869212.3.peg.2701"/>
<dbReference type="GO" id="GO:0020037">
    <property type="term" value="F:heme binding"/>
    <property type="evidence" value="ECO:0007669"/>
    <property type="project" value="InterPro"/>
</dbReference>
<dbReference type="Pfam" id="PF13442">
    <property type="entry name" value="Cytochrome_CBB3"/>
    <property type="match status" value="1"/>
</dbReference>
<dbReference type="PROSITE" id="PS51007">
    <property type="entry name" value="CYTC"/>
    <property type="match status" value="1"/>
</dbReference>
<accession>I4B7R2</accession>
<dbReference type="InterPro" id="IPR009056">
    <property type="entry name" value="Cyt_c-like_dom"/>
</dbReference>
<evidence type="ECO:0000256" key="5">
    <source>
        <dbReference type="SAM" id="SignalP"/>
    </source>
</evidence>
<keyword evidence="5" id="KW-0732">Signal</keyword>
<protein>
    <recommendedName>
        <fullName evidence="6">Cytochrome c domain-containing protein</fullName>
    </recommendedName>
</protein>
<evidence type="ECO:0000256" key="1">
    <source>
        <dbReference type="ARBA" id="ARBA00022617"/>
    </source>
</evidence>
<dbReference type="Proteomes" id="UP000006048">
    <property type="component" value="Chromosome"/>
</dbReference>
<evidence type="ECO:0000313" key="8">
    <source>
        <dbReference type="Proteomes" id="UP000006048"/>
    </source>
</evidence>
<keyword evidence="2 4" id="KW-0479">Metal-binding</keyword>
<dbReference type="KEGG" id="tpx:Turpa_2680"/>
<dbReference type="STRING" id="869212.Turpa_2680"/>
<evidence type="ECO:0000256" key="2">
    <source>
        <dbReference type="ARBA" id="ARBA00022723"/>
    </source>
</evidence>
<gene>
    <name evidence="7" type="ordered locus">Turpa_2680</name>
</gene>
<dbReference type="Gene3D" id="1.10.760.10">
    <property type="entry name" value="Cytochrome c-like domain"/>
    <property type="match status" value="1"/>
</dbReference>
<dbReference type="AlphaFoldDB" id="I4B7R2"/>
<feature type="chain" id="PRO_5003686394" description="Cytochrome c domain-containing protein" evidence="5">
    <location>
        <begin position="21"/>
        <end position="112"/>
    </location>
</feature>